<dbReference type="AlphaFoldDB" id="A0A238BLN7"/>
<organism evidence="1 2">
    <name type="scientific">Onchocerca flexuosa</name>
    <dbReference type="NCBI Taxonomy" id="387005"/>
    <lineage>
        <taxon>Eukaryota</taxon>
        <taxon>Metazoa</taxon>
        <taxon>Ecdysozoa</taxon>
        <taxon>Nematoda</taxon>
        <taxon>Chromadorea</taxon>
        <taxon>Rhabditida</taxon>
        <taxon>Spirurina</taxon>
        <taxon>Spiruromorpha</taxon>
        <taxon>Filarioidea</taxon>
        <taxon>Onchocercidae</taxon>
        <taxon>Onchocerca</taxon>
    </lineage>
</organism>
<dbReference type="Proteomes" id="UP000242913">
    <property type="component" value="Unassembled WGS sequence"/>
</dbReference>
<proteinExistence type="predicted"/>
<dbReference type="OrthoDB" id="5798421at2759"/>
<reference evidence="1 2" key="1">
    <citation type="submission" date="2015-12" db="EMBL/GenBank/DDBJ databases">
        <title>Draft genome of the nematode, Onchocerca flexuosa.</title>
        <authorList>
            <person name="Mitreva M."/>
        </authorList>
    </citation>
    <scope>NUCLEOTIDE SEQUENCE [LARGE SCALE GENOMIC DNA]</scope>
    <source>
        <strain evidence="1">Red Deer</strain>
    </source>
</reference>
<evidence type="ECO:0000313" key="2">
    <source>
        <dbReference type="Proteomes" id="UP000242913"/>
    </source>
</evidence>
<sequence>MENISVPICYVLHIDEIQFPWSDRLFIMFSGSNIKASTFLIGTTDEEKLRKKFLKWKSELDFLESHHITVFHFTKESMKSTTSEKIFSETFGIQPITLRLPASELIETGLIYFNSTTKTKRNPGSVYAIIGNKKF</sequence>
<protein>
    <submittedName>
        <fullName evidence="1">Uncharacterized protein</fullName>
    </submittedName>
</protein>
<accession>A0A238BLN7</accession>
<keyword evidence="2" id="KW-1185">Reference proteome</keyword>
<name>A0A238BLN7_9BILA</name>
<gene>
    <name evidence="1" type="ORF">X798_06643</name>
</gene>
<evidence type="ECO:0000313" key="1">
    <source>
        <dbReference type="EMBL" id="OZC06367.1"/>
    </source>
</evidence>
<dbReference type="EMBL" id="KZ270127">
    <property type="protein sequence ID" value="OZC06367.1"/>
    <property type="molecule type" value="Genomic_DNA"/>
</dbReference>